<keyword evidence="3" id="KW-1185">Reference proteome</keyword>
<evidence type="ECO:0000259" key="1">
    <source>
        <dbReference type="PROSITE" id="PS50181"/>
    </source>
</evidence>
<evidence type="ECO:0000313" key="3">
    <source>
        <dbReference type="Proteomes" id="UP001218218"/>
    </source>
</evidence>
<dbReference type="Proteomes" id="UP001218218">
    <property type="component" value="Unassembled WGS sequence"/>
</dbReference>
<accession>A0AAD7AQF9</accession>
<dbReference type="PROSITE" id="PS50181">
    <property type="entry name" value="FBOX"/>
    <property type="match status" value="1"/>
</dbReference>
<dbReference type="EMBL" id="JARIHO010000002">
    <property type="protein sequence ID" value="KAJ7366091.1"/>
    <property type="molecule type" value="Genomic_DNA"/>
</dbReference>
<proteinExistence type="predicted"/>
<dbReference type="AlphaFoldDB" id="A0AAD7AQF9"/>
<evidence type="ECO:0000313" key="2">
    <source>
        <dbReference type="EMBL" id="KAJ7366091.1"/>
    </source>
</evidence>
<name>A0AAD7AQF9_9AGAR</name>
<comment type="caution">
    <text evidence="2">The sequence shown here is derived from an EMBL/GenBank/DDBJ whole genome shotgun (WGS) entry which is preliminary data.</text>
</comment>
<reference evidence="2" key="1">
    <citation type="submission" date="2023-03" db="EMBL/GenBank/DDBJ databases">
        <title>Massive genome expansion in bonnet fungi (Mycena s.s.) driven by repeated elements and novel gene families across ecological guilds.</title>
        <authorList>
            <consortium name="Lawrence Berkeley National Laboratory"/>
            <person name="Harder C.B."/>
            <person name="Miyauchi S."/>
            <person name="Viragh M."/>
            <person name="Kuo A."/>
            <person name="Thoen E."/>
            <person name="Andreopoulos B."/>
            <person name="Lu D."/>
            <person name="Skrede I."/>
            <person name="Drula E."/>
            <person name="Henrissat B."/>
            <person name="Morin E."/>
            <person name="Kohler A."/>
            <person name="Barry K."/>
            <person name="LaButti K."/>
            <person name="Morin E."/>
            <person name="Salamov A."/>
            <person name="Lipzen A."/>
            <person name="Mereny Z."/>
            <person name="Hegedus B."/>
            <person name="Baldrian P."/>
            <person name="Stursova M."/>
            <person name="Weitz H."/>
            <person name="Taylor A."/>
            <person name="Grigoriev I.V."/>
            <person name="Nagy L.G."/>
            <person name="Martin F."/>
            <person name="Kauserud H."/>
        </authorList>
    </citation>
    <scope>NUCLEOTIDE SEQUENCE</scope>
    <source>
        <strain evidence="2">CBHHK002</strain>
    </source>
</reference>
<protein>
    <recommendedName>
        <fullName evidence="1">F-box domain-containing protein</fullName>
    </recommendedName>
</protein>
<sequence>MSGLTDLPEDVFFELAKQLDVDDLINLLSSCQVMWRLRSQRIIWVDALVRLREIHNQPVPLSNREALNIASLRELQDSAGHSNRLMRNLSSDSPHPVHRRVLLFESEGQWTSFFYLPGTGLAVSHRAGSLSCWNIITSERVALLEISDLRVKIEAPCMNIVGKALIGACIGEDVRNLVAITIDYGDPAHISVSHVISSPMNNTSAFRSPFFINSHVLGFCTYASIVFWCMDANIEVQDRLQEFPSPAGFGMHYLPFGPMLYGFHKGSIVAEAAIQRIPFLPASDVPLDTEDNDLLLPVSMLPLPYPFATNQSELRRLGRIRHMHFGASSVFAPDYGVFAVTCRTFKWEGRRRSVIHFWPGRPGARGRLDVGQAHFYEHPDIIRRIAVGASGTYVLILVLKADYGNDEPYLGEGDGYVGLLHFTPTPTPRTTFRKLDTGGALPLDCDQILLDDSLGLVSFSFVYSPRVTTLFYV</sequence>
<feature type="domain" description="F-box" evidence="1">
    <location>
        <begin position="1"/>
        <end position="47"/>
    </location>
</feature>
<dbReference type="InterPro" id="IPR001810">
    <property type="entry name" value="F-box_dom"/>
</dbReference>
<organism evidence="2 3">
    <name type="scientific">Mycena albidolilacea</name>
    <dbReference type="NCBI Taxonomy" id="1033008"/>
    <lineage>
        <taxon>Eukaryota</taxon>
        <taxon>Fungi</taxon>
        <taxon>Dikarya</taxon>
        <taxon>Basidiomycota</taxon>
        <taxon>Agaricomycotina</taxon>
        <taxon>Agaricomycetes</taxon>
        <taxon>Agaricomycetidae</taxon>
        <taxon>Agaricales</taxon>
        <taxon>Marasmiineae</taxon>
        <taxon>Mycenaceae</taxon>
        <taxon>Mycena</taxon>
    </lineage>
</organism>
<gene>
    <name evidence="2" type="ORF">DFH08DRAFT_833492</name>
</gene>